<organism evidence="4 5">
    <name type="scientific">Jimgerdemannia flammicorona</name>
    <dbReference type="NCBI Taxonomy" id="994334"/>
    <lineage>
        <taxon>Eukaryota</taxon>
        <taxon>Fungi</taxon>
        <taxon>Fungi incertae sedis</taxon>
        <taxon>Mucoromycota</taxon>
        <taxon>Mucoromycotina</taxon>
        <taxon>Endogonomycetes</taxon>
        <taxon>Endogonales</taxon>
        <taxon>Endogonaceae</taxon>
        <taxon>Jimgerdemannia</taxon>
    </lineage>
</organism>
<accession>A0A432ZZT2</accession>
<gene>
    <name evidence="4" type="ORF">BC936DRAFT_143124</name>
</gene>
<name>A0A432ZZT2_9FUNG</name>
<comment type="caution">
    <text evidence="4">The sequence shown here is derived from an EMBL/GenBank/DDBJ whole genome shotgun (WGS) entry which is preliminary data.</text>
</comment>
<dbReference type="Gene3D" id="3.80.10.10">
    <property type="entry name" value="Ribonuclease Inhibitor"/>
    <property type="match status" value="1"/>
</dbReference>
<dbReference type="GO" id="GO:0000976">
    <property type="term" value="F:transcription cis-regulatory region binding"/>
    <property type="evidence" value="ECO:0007669"/>
    <property type="project" value="TreeGrafter"/>
</dbReference>
<keyword evidence="2" id="KW-0040">ANK repeat</keyword>
<dbReference type="PANTHER" id="PTHR24193">
    <property type="entry name" value="ANKYRIN REPEAT PROTEIN"/>
    <property type="match status" value="1"/>
</dbReference>
<keyword evidence="5" id="KW-1185">Reference proteome</keyword>
<evidence type="ECO:0000256" key="2">
    <source>
        <dbReference type="ARBA" id="ARBA00023043"/>
    </source>
</evidence>
<dbReference type="Proteomes" id="UP000268093">
    <property type="component" value="Unassembled WGS sequence"/>
</dbReference>
<dbReference type="SMART" id="SM00248">
    <property type="entry name" value="ANK"/>
    <property type="match status" value="4"/>
</dbReference>
<dbReference type="InterPro" id="IPR036770">
    <property type="entry name" value="Ankyrin_rpt-contain_sf"/>
</dbReference>
<dbReference type="SUPFAM" id="SSF52047">
    <property type="entry name" value="RNI-like"/>
    <property type="match status" value="1"/>
</dbReference>
<evidence type="ECO:0000259" key="3">
    <source>
        <dbReference type="PROSITE" id="PS50181"/>
    </source>
</evidence>
<dbReference type="Pfam" id="PF12796">
    <property type="entry name" value="Ank_2"/>
    <property type="match status" value="1"/>
</dbReference>
<proteinExistence type="predicted"/>
<dbReference type="SUPFAM" id="SSF48403">
    <property type="entry name" value="Ankyrin repeat"/>
    <property type="match status" value="1"/>
</dbReference>
<evidence type="ECO:0000313" key="4">
    <source>
        <dbReference type="EMBL" id="RUO95835.1"/>
    </source>
</evidence>
<dbReference type="GO" id="GO:0045944">
    <property type="term" value="P:positive regulation of transcription by RNA polymerase II"/>
    <property type="evidence" value="ECO:0007669"/>
    <property type="project" value="TreeGrafter"/>
</dbReference>
<dbReference type="PROSITE" id="PS50181">
    <property type="entry name" value="FBOX"/>
    <property type="match status" value="1"/>
</dbReference>
<dbReference type="AlphaFoldDB" id="A0A432ZZT2"/>
<feature type="domain" description="F-box" evidence="3">
    <location>
        <begin position="378"/>
        <end position="429"/>
    </location>
</feature>
<evidence type="ECO:0000313" key="5">
    <source>
        <dbReference type="Proteomes" id="UP000268093"/>
    </source>
</evidence>
<evidence type="ECO:0000256" key="1">
    <source>
        <dbReference type="ARBA" id="ARBA00022737"/>
    </source>
</evidence>
<dbReference type="OrthoDB" id="366390at2759"/>
<sequence length="712" mass="80931">ARRYCKLKFERAAANAIGQGKQVMTNIWGHPHHTTDILYRQADRFVWGDGRMGDDTMRLMENVLMLDKDSVSMTTIDVFFRYPTGEYMNIMNTLWDAIRGRYKKCILYILNTSKLDVDTLGKLTPTAIASGRIDSVNLLLEFGVQFHPHDLACAAKNANIDILKLVGRECKLTQSELDSVLCAVLENRNIPAPNIEHLLDLGASANAVRDGYSALYEACDADAIRVLCERGANTMERYDDGTTKFHRLRNIYDEYFELTVPILLKYGADINAVDDHGRTPLFTALNSDRILIRSLCKYGADIDAVDNNGFTVLHHAAKTVHFSDIIELRMQGANIYFRENLTGKTPLLMPDNYLPWAIAEFCLSSSLKPHIYDIPDVKSLTTTLPAEIWSQVLYYYYHDNTFKKFLEMSEVCKQWHALVKNRQNQFDRFIVYNDCRTDLNKAANVLRGDGSGNDTLIIIVDDLIDCDHNDIEKDVKNLIEIVQLSQPRRLGIIYNYCICEDDDNEEHWNGYHEKEDLILAQILKFTTNVEELLTNGYDSKTVKTYLQNNDLTKITLVYNYKCVNEPHLLGKCVNIRSANIYGIGNDTVVNSNYHEVLSAWPELREVGLFGHGGHLSRYLRQLNKNGSTRLKCIQIADIPTDDSNQALKELLKSCPELVQLHIDTPRCEIALIDDDTIRILLGHCPKLQTLVIPPHPDVCISILSSTVNVIVQ</sequence>
<reference evidence="4 5" key="1">
    <citation type="journal article" date="2018" name="New Phytol.">
        <title>Phylogenomics of Endogonaceae and evolution of mycorrhizas within Mucoromycota.</title>
        <authorList>
            <person name="Chang Y."/>
            <person name="Desiro A."/>
            <person name="Na H."/>
            <person name="Sandor L."/>
            <person name="Lipzen A."/>
            <person name="Clum A."/>
            <person name="Barry K."/>
            <person name="Grigoriev I.V."/>
            <person name="Martin F.M."/>
            <person name="Stajich J.E."/>
            <person name="Smith M.E."/>
            <person name="Bonito G."/>
            <person name="Spatafora J.W."/>
        </authorList>
    </citation>
    <scope>NUCLEOTIDE SEQUENCE [LARGE SCALE GENOMIC DNA]</scope>
    <source>
        <strain evidence="4 5">GMNB39</strain>
    </source>
</reference>
<dbReference type="Gene3D" id="1.25.40.20">
    <property type="entry name" value="Ankyrin repeat-containing domain"/>
    <property type="match status" value="2"/>
</dbReference>
<keyword evidence="1" id="KW-0677">Repeat</keyword>
<dbReference type="InterPro" id="IPR001810">
    <property type="entry name" value="F-box_dom"/>
</dbReference>
<dbReference type="InterPro" id="IPR002110">
    <property type="entry name" value="Ankyrin_rpt"/>
</dbReference>
<dbReference type="InterPro" id="IPR032675">
    <property type="entry name" value="LRR_dom_sf"/>
</dbReference>
<dbReference type="PANTHER" id="PTHR24193:SF121">
    <property type="entry name" value="ADA2A-CONTAINING COMPLEX COMPONENT 3, ISOFORM D"/>
    <property type="match status" value="1"/>
</dbReference>
<protein>
    <submittedName>
        <fullName evidence="4">Ankyrin repeat-containing domain protein</fullName>
    </submittedName>
</protein>
<feature type="non-terminal residue" evidence="4">
    <location>
        <position position="1"/>
    </location>
</feature>
<dbReference type="GO" id="GO:0005634">
    <property type="term" value="C:nucleus"/>
    <property type="evidence" value="ECO:0007669"/>
    <property type="project" value="TreeGrafter"/>
</dbReference>
<dbReference type="InterPro" id="IPR050663">
    <property type="entry name" value="Ankyrin-SOCS_Box"/>
</dbReference>
<dbReference type="EMBL" id="RBNI01025401">
    <property type="protein sequence ID" value="RUO95835.1"/>
    <property type="molecule type" value="Genomic_DNA"/>
</dbReference>